<dbReference type="AlphaFoldDB" id="A0A1B0AWE9"/>
<reference evidence="2" key="1">
    <citation type="submission" date="2015-01" db="EMBL/GenBank/DDBJ databases">
        <authorList>
            <person name="Aksoy S."/>
            <person name="Warren W."/>
            <person name="Wilson R.K."/>
        </authorList>
    </citation>
    <scope>NUCLEOTIDE SEQUENCE [LARGE SCALE GENOMIC DNA]</scope>
    <source>
        <strain evidence="2">IAEA</strain>
    </source>
</reference>
<proteinExistence type="predicted"/>
<organism evidence="1 2">
    <name type="scientific">Glossina palpalis gambiensis</name>
    <dbReference type="NCBI Taxonomy" id="67801"/>
    <lineage>
        <taxon>Eukaryota</taxon>
        <taxon>Metazoa</taxon>
        <taxon>Ecdysozoa</taxon>
        <taxon>Arthropoda</taxon>
        <taxon>Hexapoda</taxon>
        <taxon>Insecta</taxon>
        <taxon>Pterygota</taxon>
        <taxon>Neoptera</taxon>
        <taxon>Endopterygota</taxon>
        <taxon>Diptera</taxon>
        <taxon>Brachycera</taxon>
        <taxon>Muscomorpha</taxon>
        <taxon>Hippoboscoidea</taxon>
        <taxon>Glossinidae</taxon>
        <taxon>Glossina</taxon>
    </lineage>
</organism>
<dbReference type="EMBL" id="JXJN01004654">
    <property type="status" value="NOT_ANNOTATED_CDS"/>
    <property type="molecule type" value="Genomic_DNA"/>
</dbReference>
<dbReference type="STRING" id="67801.A0A1B0AWE9"/>
<keyword evidence="2" id="KW-1185">Reference proteome</keyword>
<dbReference type="Proteomes" id="UP000092460">
    <property type="component" value="Unassembled WGS sequence"/>
</dbReference>
<sequence length="97" mass="11043">MELISNAKLSKHFINVEHGLDIIELKIPGDMHKFHLDNVRNRFAPMQVSKENLAASFVTGFVNDAFALEKLPSKDDNKWLYKNEEHGMLSTIASLEC</sequence>
<dbReference type="Gene3D" id="1.25.10.10">
    <property type="entry name" value="Leucine-rich Repeat Variant"/>
    <property type="match status" value="1"/>
</dbReference>
<evidence type="ECO:0000313" key="2">
    <source>
        <dbReference type="Proteomes" id="UP000092460"/>
    </source>
</evidence>
<dbReference type="EnsemblMetazoa" id="GPPI010972-RA">
    <property type="protein sequence ID" value="GPPI010972-PA"/>
    <property type="gene ID" value="GPPI010972"/>
</dbReference>
<dbReference type="VEuPathDB" id="VectorBase:GPPI010972"/>
<dbReference type="InterPro" id="IPR011989">
    <property type="entry name" value="ARM-like"/>
</dbReference>
<reference evidence="1" key="2">
    <citation type="submission" date="2020-05" db="UniProtKB">
        <authorList>
            <consortium name="EnsemblMetazoa"/>
        </authorList>
    </citation>
    <scope>IDENTIFICATION</scope>
    <source>
        <strain evidence="1">IAEA</strain>
    </source>
</reference>
<name>A0A1B0AWE9_9MUSC</name>
<evidence type="ECO:0000313" key="1">
    <source>
        <dbReference type="EnsemblMetazoa" id="GPPI010972-PA"/>
    </source>
</evidence>
<accession>A0A1B0AWE9</accession>
<protein>
    <submittedName>
        <fullName evidence="1">Uncharacterized protein</fullName>
    </submittedName>
</protein>